<dbReference type="RefSeq" id="WP_212506397.1">
    <property type="nucleotide sequence ID" value="NZ_CP060696.1"/>
</dbReference>
<dbReference type="KEGG" id="caml:H6X83_10290"/>
<protein>
    <submittedName>
        <fullName evidence="2">Uncharacterized protein</fullName>
    </submittedName>
</protein>
<accession>A0A7G9WF67</accession>
<keyword evidence="1" id="KW-0812">Transmembrane</keyword>
<proteinExistence type="predicted"/>
<dbReference type="Proteomes" id="UP000516046">
    <property type="component" value="Chromosome"/>
</dbReference>
<keyword evidence="1" id="KW-1133">Transmembrane helix</keyword>
<feature type="transmembrane region" description="Helical" evidence="1">
    <location>
        <begin position="12"/>
        <end position="32"/>
    </location>
</feature>
<keyword evidence="3" id="KW-1185">Reference proteome</keyword>
<name>A0A7G9WF67_9FIRM</name>
<evidence type="ECO:0000313" key="2">
    <source>
        <dbReference type="EMBL" id="QNO17329.1"/>
    </source>
</evidence>
<evidence type="ECO:0000256" key="1">
    <source>
        <dbReference type="SAM" id="Phobius"/>
    </source>
</evidence>
<gene>
    <name evidence="2" type="ORF">H6X83_10290</name>
</gene>
<reference evidence="2 3" key="1">
    <citation type="submission" date="2020-08" db="EMBL/GenBank/DDBJ databases">
        <authorList>
            <person name="Ren C."/>
            <person name="Gu Y."/>
            <person name="Xu Y."/>
        </authorList>
    </citation>
    <scope>NUCLEOTIDE SEQUENCE [LARGE SCALE GENOMIC DNA]</scope>
    <source>
        <strain evidence="2 3">LBM18003</strain>
    </source>
</reference>
<evidence type="ECO:0000313" key="3">
    <source>
        <dbReference type="Proteomes" id="UP000516046"/>
    </source>
</evidence>
<organism evidence="2 3">
    <name type="scientific">Caproicibacterium amylolyticum</name>
    <dbReference type="NCBI Taxonomy" id="2766537"/>
    <lineage>
        <taxon>Bacteria</taxon>
        <taxon>Bacillati</taxon>
        <taxon>Bacillota</taxon>
        <taxon>Clostridia</taxon>
        <taxon>Eubacteriales</taxon>
        <taxon>Oscillospiraceae</taxon>
        <taxon>Caproicibacterium</taxon>
    </lineage>
</organism>
<dbReference type="AlphaFoldDB" id="A0A7G9WF67"/>
<keyword evidence="1" id="KW-0472">Membrane</keyword>
<dbReference type="EMBL" id="CP060696">
    <property type="protein sequence ID" value="QNO17329.1"/>
    <property type="molecule type" value="Genomic_DNA"/>
</dbReference>
<sequence length="76" mass="9141">MTAEQTVMYWVGRLATDVLVSLAAIMLCNYLYDRYRKRQLKRQERIRTKLAIQTMQRQAERSRRKDFIDLMEAGLK</sequence>